<dbReference type="AlphaFoldDB" id="A0AAV7QBH6"/>
<feature type="compositionally biased region" description="Basic and acidic residues" evidence="1">
    <location>
        <begin position="123"/>
        <end position="133"/>
    </location>
</feature>
<gene>
    <name evidence="2" type="ORF">NDU88_002021</name>
</gene>
<evidence type="ECO:0000256" key="1">
    <source>
        <dbReference type="SAM" id="MobiDB-lite"/>
    </source>
</evidence>
<dbReference type="EMBL" id="JANPWB010000010">
    <property type="protein sequence ID" value="KAJ1135583.1"/>
    <property type="molecule type" value="Genomic_DNA"/>
</dbReference>
<proteinExistence type="predicted"/>
<evidence type="ECO:0000313" key="3">
    <source>
        <dbReference type="Proteomes" id="UP001066276"/>
    </source>
</evidence>
<feature type="region of interest" description="Disordered" evidence="1">
    <location>
        <begin position="162"/>
        <end position="202"/>
    </location>
</feature>
<dbReference type="Proteomes" id="UP001066276">
    <property type="component" value="Chromosome 6"/>
</dbReference>
<accession>A0AAV7QBH6</accession>
<sequence length="202" mass="21034">MTMAVTAMVIIPQATRSGRGPHHKGRHRVQHPGVSPAGRLGSRAPEQGHQRRLTCSGVSAPHSGSRGVPRSRWERGSSLRPSPRSKGRLCVPAAQVGGPHFPRPGSASLRDAARAEPSATSDESGRLRSRAPEQGHQCSLTCSGVSDLFPAAGSFHERVGNAAPASVPAPATKGDTTSRCRRQAGLALHGPGWPLSGSQPVP</sequence>
<reference evidence="2" key="1">
    <citation type="journal article" date="2022" name="bioRxiv">
        <title>Sequencing and chromosome-scale assembly of the giantPleurodeles waltlgenome.</title>
        <authorList>
            <person name="Brown T."/>
            <person name="Elewa A."/>
            <person name="Iarovenko S."/>
            <person name="Subramanian E."/>
            <person name="Araus A.J."/>
            <person name="Petzold A."/>
            <person name="Susuki M."/>
            <person name="Suzuki K.-i.T."/>
            <person name="Hayashi T."/>
            <person name="Toyoda A."/>
            <person name="Oliveira C."/>
            <person name="Osipova E."/>
            <person name="Leigh N.D."/>
            <person name="Simon A."/>
            <person name="Yun M.H."/>
        </authorList>
    </citation>
    <scope>NUCLEOTIDE SEQUENCE</scope>
    <source>
        <strain evidence="2">20211129_DDA</strain>
        <tissue evidence="2">Liver</tissue>
    </source>
</reference>
<name>A0AAV7QBH6_PLEWA</name>
<organism evidence="2 3">
    <name type="scientific">Pleurodeles waltl</name>
    <name type="common">Iberian ribbed newt</name>
    <dbReference type="NCBI Taxonomy" id="8319"/>
    <lineage>
        <taxon>Eukaryota</taxon>
        <taxon>Metazoa</taxon>
        <taxon>Chordata</taxon>
        <taxon>Craniata</taxon>
        <taxon>Vertebrata</taxon>
        <taxon>Euteleostomi</taxon>
        <taxon>Amphibia</taxon>
        <taxon>Batrachia</taxon>
        <taxon>Caudata</taxon>
        <taxon>Salamandroidea</taxon>
        <taxon>Salamandridae</taxon>
        <taxon>Pleurodelinae</taxon>
        <taxon>Pleurodeles</taxon>
    </lineage>
</organism>
<feature type="region of interest" description="Disordered" evidence="1">
    <location>
        <begin position="1"/>
        <end position="135"/>
    </location>
</feature>
<feature type="compositionally biased region" description="Basic residues" evidence="1">
    <location>
        <begin position="19"/>
        <end position="30"/>
    </location>
</feature>
<protein>
    <submittedName>
        <fullName evidence="2">Uncharacterized protein</fullName>
    </submittedName>
</protein>
<comment type="caution">
    <text evidence="2">The sequence shown here is derived from an EMBL/GenBank/DDBJ whole genome shotgun (WGS) entry which is preliminary data.</text>
</comment>
<keyword evidence="3" id="KW-1185">Reference proteome</keyword>
<evidence type="ECO:0000313" key="2">
    <source>
        <dbReference type="EMBL" id="KAJ1135583.1"/>
    </source>
</evidence>